<comment type="subcellular location">
    <subcellularLocation>
        <location evidence="1">Endomembrane system</location>
        <topology evidence="1">Multi-pass membrane protein</topology>
    </subcellularLocation>
    <subcellularLocation>
        <location evidence="2">Golgi apparatus membrane</location>
    </subcellularLocation>
</comment>
<name>A0A382ML27_9ZZZZ</name>
<dbReference type="InterPro" id="IPR045891">
    <property type="entry name" value="ZIP9"/>
</dbReference>
<dbReference type="PANTHER" id="PTHR16133:SF0">
    <property type="entry name" value="ZINC_IRON REGULATED TRANSPORTER-RELATED PROTEIN 102B, ISOFORM E"/>
    <property type="match status" value="1"/>
</dbReference>
<evidence type="ECO:0000256" key="1">
    <source>
        <dbReference type="ARBA" id="ARBA00004127"/>
    </source>
</evidence>
<dbReference type="EMBL" id="UINC01093583">
    <property type="protein sequence ID" value="SVC48112.1"/>
    <property type="molecule type" value="Genomic_DNA"/>
</dbReference>
<feature type="transmembrane region" description="Helical" evidence="7">
    <location>
        <begin position="211"/>
        <end position="233"/>
    </location>
</feature>
<proteinExistence type="predicted"/>
<evidence type="ECO:0000256" key="5">
    <source>
        <dbReference type="ARBA" id="ARBA00023034"/>
    </source>
</evidence>
<evidence type="ECO:0000256" key="4">
    <source>
        <dbReference type="ARBA" id="ARBA00022989"/>
    </source>
</evidence>
<feature type="transmembrane region" description="Helical" evidence="7">
    <location>
        <begin position="245"/>
        <end position="269"/>
    </location>
</feature>
<gene>
    <name evidence="8" type="ORF">METZ01_LOCUS300966</name>
</gene>
<feature type="transmembrane region" description="Helical" evidence="7">
    <location>
        <begin position="184"/>
        <end position="205"/>
    </location>
</feature>
<evidence type="ECO:0000256" key="3">
    <source>
        <dbReference type="ARBA" id="ARBA00022692"/>
    </source>
</evidence>
<dbReference type="InterPro" id="IPR003689">
    <property type="entry name" value="ZIP"/>
</dbReference>
<keyword evidence="6 7" id="KW-0472">Membrane</keyword>
<evidence type="ECO:0000256" key="2">
    <source>
        <dbReference type="ARBA" id="ARBA00004394"/>
    </source>
</evidence>
<accession>A0A382ML27</accession>
<feature type="transmembrane region" description="Helical" evidence="7">
    <location>
        <begin position="6"/>
        <end position="25"/>
    </location>
</feature>
<evidence type="ECO:0000256" key="6">
    <source>
        <dbReference type="ARBA" id="ARBA00023136"/>
    </source>
</evidence>
<keyword evidence="5" id="KW-0333">Golgi apparatus</keyword>
<organism evidence="8">
    <name type="scientific">marine metagenome</name>
    <dbReference type="NCBI Taxonomy" id="408172"/>
    <lineage>
        <taxon>unclassified sequences</taxon>
        <taxon>metagenomes</taxon>
        <taxon>ecological metagenomes</taxon>
    </lineage>
</organism>
<protein>
    <recommendedName>
        <fullName evidence="9">Zinc/iron permease</fullName>
    </recommendedName>
</protein>
<evidence type="ECO:0000313" key="8">
    <source>
        <dbReference type="EMBL" id="SVC48112.1"/>
    </source>
</evidence>
<dbReference type="GO" id="GO:0046873">
    <property type="term" value="F:metal ion transmembrane transporter activity"/>
    <property type="evidence" value="ECO:0007669"/>
    <property type="project" value="InterPro"/>
</dbReference>
<keyword evidence="3 7" id="KW-0812">Transmembrane</keyword>
<evidence type="ECO:0008006" key="9">
    <source>
        <dbReference type="Google" id="ProtNLM"/>
    </source>
</evidence>
<dbReference type="Pfam" id="PF02535">
    <property type="entry name" value="Zip"/>
    <property type="match status" value="1"/>
</dbReference>
<reference evidence="8" key="1">
    <citation type="submission" date="2018-05" db="EMBL/GenBank/DDBJ databases">
        <authorList>
            <person name="Lanie J.A."/>
            <person name="Ng W.-L."/>
            <person name="Kazmierczak K.M."/>
            <person name="Andrzejewski T.M."/>
            <person name="Davidsen T.M."/>
            <person name="Wayne K.J."/>
            <person name="Tettelin H."/>
            <person name="Glass J.I."/>
            <person name="Rusch D."/>
            <person name="Podicherti R."/>
            <person name="Tsui H.-C.T."/>
            <person name="Winkler M.E."/>
        </authorList>
    </citation>
    <scope>NUCLEOTIDE SEQUENCE</scope>
</reference>
<dbReference type="GO" id="GO:0006829">
    <property type="term" value="P:zinc ion transport"/>
    <property type="evidence" value="ECO:0007669"/>
    <property type="project" value="InterPro"/>
</dbReference>
<evidence type="ECO:0000256" key="7">
    <source>
        <dbReference type="SAM" id="Phobius"/>
    </source>
</evidence>
<dbReference type="AlphaFoldDB" id="A0A382ML27"/>
<feature type="transmembrane region" description="Helical" evidence="7">
    <location>
        <begin position="75"/>
        <end position="99"/>
    </location>
</feature>
<feature type="transmembrane region" description="Helical" evidence="7">
    <location>
        <begin position="37"/>
        <end position="55"/>
    </location>
</feature>
<sequence>MASPPILYAAITLVIALICGLAPIFSKFKEDLGRLKVLTGIAAGIIIASAMLVVIPNGYELASSEEHEEHVDGLLLGGAILGGFLLMFILEGLGIGHAVHEEHHDHAHDHGHVHVHHNHSGWMLVLGLSLHAATDGLAIGAAAATSSISVTATVALAVLIHKGPAAFSLGIFSMHEREQRNDSIRDVVIFSLATPVMMMLSFYALEGLKTNLIGLVMLFSAGTFLYVATVDTLPDIHNPETGRKTMLYVLFGAILLTMVLLGADVAGLLEYGH</sequence>
<dbReference type="GO" id="GO:0000139">
    <property type="term" value="C:Golgi membrane"/>
    <property type="evidence" value="ECO:0007669"/>
    <property type="project" value="UniProtKB-SubCell"/>
</dbReference>
<dbReference type="PANTHER" id="PTHR16133">
    <property type="entry name" value="SOLUTE CARRIER FAMILY 39 ZINC TRANSPORTER , MEMBER 9-RELATED"/>
    <property type="match status" value="1"/>
</dbReference>
<keyword evidence="4 7" id="KW-1133">Transmembrane helix</keyword>